<dbReference type="Proteomes" id="UP001283361">
    <property type="component" value="Unassembled WGS sequence"/>
</dbReference>
<evidence type="ECO:0000313" key="2">
    <source>
        <dbReference type="Proteomes" id="UP001283361"/>
    </source>
</evidence>
<reference evidence="1" key="1">
    <citation type="journal article" date="2023" name="G3 (Bethesda)">
        <title>A reference genome for the long-term kleptoplast-retaining sea slug Elysia crispata morphotype clarki.</title>
        <authorList>
            <person name="Eastman K.E."/>
            <person name="Pendleton A.L."/>
            <person name="Shaikh M.A."/>
            <person name="Suttiyut T."/>
            <person name="Ogas R."/>
            <person name="Tomko P."/>
            <person name="Gavelis G."/>
            <person name="Widhalm J.R."/>
            <person name="Wisecaver J.H."/>
        </authorList>
    </citation>
    <scope>NUCLEOTIDE SEQUENCE</scope>
    <source>
        <strain evidence="1">ECLA1</strain>
    </source>
</reference>
<protein>
    <submittedName>
        <fullName evidence="1">Uncharacterized protein</fullName>
    </submittedName>
</protein>
<evidence type="ECO:0000313" key="1">
    <source>
        <dbReference type="EMBL" id="KAK3753550.1"/>
    </source>
</evidence>
<name>A0AAE0YPR0_9GAST</name>
<accession>A0AAE0YPR0</accession>
<dbReference type="EMBL" id="JAWDGP010005709">
    <property type="protein sequence ID" value="KAK3753550.1"/>
    <property type="molecule type" value="Genomic_DNA"/>
</dbReference>
<organism evidence="1 2">
    <name type="scientific">Elysia crispata</name>
    <name type="common">lettuce slug</name>
    <dbReference type="NCBI Taxonomy" id="231223"/>
    <lineage>
        <taxon>Eukaryota</taxon>
        <taxon>Metazoa</taxon>
        <taxon>Spiralia</taxon>
        <taxon>Lophotrochozoa</taxon>
        <taxon>Mollusca</taxon>
        <taxon>Gastropoda</taxon>
        <taxon>Heterobranchia</taxon>
        <taxon>Euthyneura</taxon>
        <taxon>Panpulmonata</taxon>
        <taxon>Sacoglossa</taxon>
        <taxon>Placobranchoidea</taxon>
        <taxon>Plakobranchidae</taxon>
        <taxon>Elysia</taxon>
    </lineage>
</organism>
<proteinExistence type="predicted"/>
<dbReference type="AlphaFoldDB" id="A0AAE0YPR0"/>
<comment type="caution">
    <text evidence="1">The sequence shown here is derived from an EMBL/GenBank/DDBJ whole genome shotgun (WGS) entry which is preliminary data.</text>
</comment>
<keyword evidence="2" id="KW-1185">Reference proteome</keyword>
<gene>
    <name evidence="1" type="ORF">RRG08_020621</name>
</gene>
<sequence>MQRQSRSKPRRSPMLQISHLTSIYKRLNCRGETLSNGVCTSEGDNYHFSIDSSEGHTACSGSILQNSEQGTALWSSC</sequence>